<dbReference type="AlphaFoldDB" id="A0A383F0F1"/>
<dbReference type="SUPFAM" id="SSF82649">
    <property type="entry name" value="SufE/NifU"/>
    <property type="match status" value="1"/>
</dbReference>
<dbReference type="CDD" id="cd06664">
    <property type="entry name" value="IscU_like"/>
    <property type="match status" value="1"/>
</dbReference>
<protein>
    <recommendedName>
        <fullName evidence="1">NIF system FeS cluster assembly NifU N-terminal domain-containing protein</fullName>
    </recommendedName>
</protein>
<dbReference type="GO" id="GO:0016226">
    <property type="term" value="P:iron-sulfur cluster assembly"/>
    <property type="evidence" value="ECO:0007669"/>
    <property type="project" value="InterPro"/>
</dbReference>
<dbReference type="Pfam" id="PF01592">
    <property type="entry name" value="NifU_N"/>
    <property type="match status" value="1"/>
</dbReference>
<organism evidence="2">
    <name type="scientific">marine metagenome</name>
    <dbReference type="NCBI Taxonomy" id="408172"/>
    <lineage>
        <taxon>unclassified sequences</taxon>
        <taxon>metagenomes</taxon>
        <taxon>ecological metagenomes</taxon>
    </lineage>
</organism>
<reference evidence="2" key="1">
    <citation type="submission" date="2018-05" db="EMBL/GenBank/DDBJ databases">
        <authorList>
            <person name="Lanie J.A."/>
            <person name="Ng W.-L."/>
            <person name="Kazmierczak K.M."/>
            <person name="Andrzejewski T.M."/>
            <person name="Davidsen T.M."/>
            <person name="Wayne K.J."/>
            <person name="Tettelin H."/>
            <person name="Glass J.I."/>
            <person name="Rusch D."/>
            <person name="Podicherti R."/>
            <person name="Tsui H.-C.T."/>
            <person name="Winkler M.E."/>
        </authorList>
    </citation>
    <scope>NUCLEOTIDE SEQUENCE</scope>
</reference>
<dbReference type="GO" id="GO:0005506">
    <property type="term" value="F:iron ion binding"/>
    <property type="evidence" value="ECO:0007669"/>
    <property type="project" value="InterPro"/>
</dbReference>
<dbReference type="FunFam" id="3.90.1010.10:FF:000002">
    <property type="entry name" value="Iron-sulfur cluster assembly scaffold protein NifU"/>
    <property type="match status" value="1"/>
</dbReference>
<dbReference type="PANTHER" id="PTHR10093">
    <property type="entry name" value="IRON-SULFUR CLUSTER ASSEMBLY ENZYME NIFU HOMOLOG"/>
    <property type="match status" value="1"/>
</dbReference>
<dbReference type="InterPro" id="IPR002871">
    <property type="entry name" value="NIF_FeS_clus_asmbl_NifU_N"/>
</dbReference>
<dbReference type="NCBIfam" id="TIGR01994">
    <property type="entry name" value="SUF_scaf_2"/>
    <property type="match status" value="1"/>
</dbReference>
<dbReference type="GO" id="GO:0051536">
    <property type="term" value="F:iron-sulfur cluster binding"/>
    <property type="evidence" value="ECO:0007669"/>
    <property type="project" value="InterPro"/>
</dbReference>
<sequence>MADPQNPARADRKIPPTLNTLYRELILDHYRKPRNKRALDDATHAITMNNPLCGDVIELLLRVEDGQIAEACFLGRGCSISQASASMLTGRVLNKTPAEVLELSKKFTQLLHGDESLLSDSDLGDLRALAGVSKFPVRIKCALLGWNCLDELTEGEMIPTESP</sequence>
<dbReference type="EMBL" id="UINC01230517">
    <property type="protein sequence ID" value="SVE62672.1"/>
    <property type="molecule type" value="Genomic_DNA"/>
</dbReference>
<evidence type="ECO:0000259" key="1">
    <source>
        <dbReference type="Pfam" id="PF01592"/>
    </source>
</evidence>
<gene>
    <name evidence="2" type="ORF">METZ01_LOCUS515526</name>
</gene>
<dbReference type="Gene3D" id="3.90.1010.10">
    <property type="match status" value="1"/>
</dbReference>
<evidence type="ECO:0000313" key="2">
    <source>
        <dbReference type="EMBL" id="SVE62672.1"/>
    </source>
</evidence>
<accession>A0A383F0F1</accession>
<name>A0A383F0F1_9ZZZZ</name>
<proteinExistence type="predicted"/>
<feature type="domain" description="NIF system FeS cluster assembly NifU N-terminal" evidence="1">
    <location>
        <begin position="22"/>
        <end position="141"/>
    </location>
</feature>